<proteinExistence type="predicted"/>
<evidence type="ECO:0000256" key="2">
    <source>
        <dbReference type="ARBA" id="ARBA00022771"/>
    </source>
</evidence>
<protein>
    <recommendedName>
        <fullName evidence="6">BED-type domain-containing protein</fullName>
    </recommendedName>
</protein>
<organism evidence="7 8">
    <name type="scientific">Castilleja foliolosa</name>
    <dbReference type="NCBI Taxonomy" id="1961234"/>
    <lineage>
        <taxon>Eukaryota</taxon>
        <taxon>Viridiplantae</taxon>
        <taxon>Streptophyta</taxon>
        <taxon>Embryophyta</taxon>
        <taxon>Tracheophyta</taxon>
        <taxon>Spermatophyta</taxon>
        <taxon>Magnoliopsida</taxon>
        <taxon>eudicotyledons</taxon>
        <taxon>Gunneridae</taxon>
        <taxon>Pentapetalae</taxon>
        <taxon>asterids</taxon>
        <taxon>lamiids</taxon>
        <taxon>Lamiales</taxon>
        <taxon>Orobanchaceae</taxon>
        <taxon>Pedicularideae</taxon>
        <taxon>Castillejinae</taxon>
        <taxon>Castilleja</taxon>
    </lineage>
</organism>
<reference evidence="8" key="1">
    <citation type="journal article" date="2024" name="IScience">
        <title>Strigolactones Initiate the Formation of Haustorium-like Structures in Castilleja.</title>
        <authorList>
            <person name="Buerger M."/>
            <person name="Peterson D."/>
            <person name="Chory J."/>
        </authorList>
    </citation>
    <scope>NUCLEOTIDE SEQUENCE [LARGE SCALE GENOMIC DNA]</scope>
</reference>
<dbReference type="InterPro" id="IPR003656">
    <property type="entry name" value="Znf_BED"/>
</dbReference>
<dbReference type="Pfam" id="PF02892">
    <property type="entry name" value="zf-BED"/>
    <property type="match status" value="1"/>
</dbReference>
<keyword evidence="8" id="KW-1185">Reference proteome</keyword>
<feature type="compositionally biased region" description="Polar residues" evidence="5">
    <location>
        <begin position="1"/>
        <end position="11"/>
    </location>
</feature>
<accession>A0ABD3CWV3</accession>
<evidence type="ECO:0000256" key="1">
    <source>
        <dbReference type="ARBA" id="ARBA00022723"/>
    </source>
</evidence>
<keyword evidence="3" id="KW-0862">Zinc</keyword>
<dbReference type="EMBL" id="JAVIJP010000030">
    <property type="protein sequence ID" value="KAL3633296.1"/>
    <property type="molecule type" value="Genomic_DNA"/>
</dbReference>
<dbReference type="PANTHER" id="PTHR46951:SF2">
    <property type="entry name" value="BED-TYPE DOMAIN-CONTAINING PROTEIN"/>
    <property type="match status" value="1"/>
</dbReference>
<dbReference type="PROSITE" id="PS50808">
    <property type="entry name" value="ZF_BED"/>
    <property type="match status" value="1"/>
</dbReference>
<keyword evidence="1" id="KW-0479">Metal-binding</keyword>
<evidence type="ECO:0000259" key="6">
    <source>
        <dbReference type="PROSITE" id="PS50808"/>
    </source>
</evidence>
<feature type="region of interest" description="Disordered" evidence="5">
    <location>
        <begin position="1"/>
        <end position="20"/>
    </location>
</feature>
<evidence type="ECO:0000313" key="7">
    <source>
        <dbReference type="EMBL" id="KAL3633296.1"/>
    </source>
</evidence>
<dbReference type="AlphaFoldDB" id="A0ABD3CWV3"/>
<keyword evidence="2 4" id="KW-0863">Zinc-finger</keyword>
<sequence length="92" mass="10159">MSNTVNDTSSKGKPKDPGWDHCHYVDPKNRQLGIKCNYCDKVTKGGVSRAKEHLVGGYRNVHACKNAPGIVKEELKKLLDAAKTKRILDNAP</sequence>
<evidence type="ECO:0000256" key="3">
    <source>
        <dbReference type="ARBA" id="ARBA00022833"/>
    </source>
</evidence>
<name>A0ABD3CWV3_9LAMI</name>
<gene>
    <name evidence="7" type="ORF">CASFOL_022823</name>
</gene>
<evidence type="ECO:0000256" key="5">
    <source>
        <dbReference type="SAM" id="MobiDB-lite"/>
    </source>
</evidence>
<dbReference type="PANTHER" id="PTHR46951">
    <property type="entry name" value="BED-TYPE DOMAIN-CONTAINING PROTEIN"/>
    <property type="match status" value="1"/>
</dbReference>
<feature type="domain" description="BED-type" evidence="6">
    <location>
        <begin position="13"/>
        <end position="71"/>
    </location>
</feature>
<evidence type="ECO:0000313" key="8">
    <source>
        <dbReference type="Proteomes" id="UP001632038"/>
    </source>
</evidence>
<dbReference type="Proteomes" id="UP001632038">
    <property type="component" value="Unassembled WGS sequence"/>
</dbReference>
<evidence type="ECO:0000256" key="4">
    <source>
        <dbReference type="PROSITE-ProRule" id="PRU00027"/>
    </source>
</evidence>
<comment type="caution">
    <text evidence="7">The sequence shown here is derived from an EMBL/GenBank/DDBJ whole genome shotgun (WGS) entry which is preliminary data.</text>
</comment>
<dbReference type="GO" id="GO:0008270">
    <property type="term" value="F:zinc ion binding"/>
    <property type="evidence" value="ECO:0007669"/>
    <property type="project" value="UniProtKB-KW"/>
</dbReference>